<proteinExistence type="predicted"/>
<dbReference type="Pfam" id="PF00462">
    <property type="entry name" value="Glutaredoxin"/>
    <property type="match status" value="1"/>
</dbReference>
<evidence type="ECO:0000259" key="3">
    <source>
        <dbReference type="Pfam" id="PF00462"/>
    </source>
</evidence>
<dbReference type="EMBL" id="MIGC01000018">
    <property type="protein sequence ID" value="PHJ26110.1"/>
    <property type="molecule type" value="Genomic_DNA"/>
</dbReference>
<reference evidence="4 5" key="1">
    <citation type="journal article" date="2017" name="Int. J. Parasitol.">
        <title>The genome of the protozoan parasite Cystoisospora suis and a reverse vaccinology approach to identify vaccine candidates.</title>
        <authorList>
            <person name="Palmieri N."/>
            <person name="Shrestha A."/>
            <person name="Ruttkowski B."/>
            <person name="Beck T."/>
            <person name="Vogl C."/>
            <person name="Tomley F."/>
            <person name="Blake D.P."/>
            <person name="Joachim A."/>
        </authorList>
    </citation>
    <scope>NUCLEOTIDE SEQUENCE [LARGE SCALE GENOMIC DNA]</scope>
    <source>
        <strain evidence="4 5">Wien I</strain>
    </source>
</reference>
<dbReference type="InterPro" id="IPR002109">
    <property type="entry name" value="Glutaredoxin"/>
</dbReference>
<evidence type="ECO:0000313" key="4">
    <source>
        <dbReference type="EMBL" id="PHJ26110.1"/>
    </source>
</evidence>
<dbReference type="InterPro" id="IPR004480">
    <property type="entry name" value="Monothiol_GRX-rel"/>
</dbReference>
<dbReference type="PANTHER" id="PTHR10293:SF16">
    <property type="entry name" value="GLUTAREDOXIN-RELATED PROTEIN 5, MITOCHONDRIAL"/>
    <property type="match status" value="1"/>
</dbReference>
<evidence type="ECO:0000256" key="2">
    <source>
        <dbReference type="SAM" id="SignalP"/>
    </source>
</evidence>
<name>A0A2C6L2L2_9APIC</name>
<sequence>MNGEEEEMEGRRRNHSSLRCFFLFLFCLLGQDFPSEQGPFCMFLNGPFCIFVDASEVTSRQLLSSSSSSLSLAARKNVRLKISKTNSSSTFCAVPSFSSYSFLSSVSRPLRLICETRRRHSPPSSFLSSPLDLFSSSSFFHFPCSSSSSSLPSCVSSLVFHRHVSSSPSFFVVRPSSTPENRSFLASSSFFSHAVSSVSTPFTSSPSALPFRSTSSITRRDLPTQTNAFIRSFSLPSLPSRDTSRSPLSSLDLSLNPNLIGQSQKAEDPDGRENAEPDVVQQRVKDFVSSAPIVLFMKGTPDFPQCGFSRAIVQLLELAAKDVKVPETIETTTGPSLPSLGDSSFFLLSKRFPGNFSRYLNVLDDFDMREGVKRYTSWPTIPQLFINQTFLGGLDVATEMFKDRSLHRAMDEAIQEYYARQQQGNAETFS</sequence>
<comment type="caution">
    <text evidence="4">The sequence shown here is derived from an EMBL/GenBank/DDBJ whole genome shotgun (WGS) entry which is preliminary data.</text>
</comment>
<feature type="chain" id="PRO_5013174741" evidence="2">
    <location>
        <begin position="31"/>
        <end position="430"/>
    </location>
</feature>
<dbReference type="OrthoDB" id="415696at2759"/>
<protein>
    <submittedName>
        <fullName evidence="4">Glutaredoxin domain-containing protein</fullName>
    </submittedName>
</protein>
<dbReference type="InterPro" id="IPR036249">
    <property type="entry name" value="Thioredoxin-like_sf"/>
</dbReference>
<gene>
    <name evidence="4" type="ORF">CSUI_000027</name>
</gene>
<dbReference type="RefSeq" id="XP_067927755.1">
    <property type="nucleotide sequence ID" value="XM_068060262.1"/>
</dbReference>
<dbReference type="VEuPathDB" id="ToxoDB:CSUI_000027"/>
<dbReference type="AlphaFoldDB" id="A0A2C6L2L2"/>
<accession>A0A2C6L2L2</accession>
<organism evidence="4 5">
    <name type="scientific">Cystoisospora suis</name>
    <dbReference type="NCBI Taxonomy" id="483139"/>
    <lineage>
        <taxon>Eukaryota</taxon>
        <taxon>Sar</taxon>
        <taxon>Alveolata</taxon>
        <taxon>Apicomplexa</taxon>
        <taxon>Conoidasida</taxon>
        <taxon>Coccidia</taxon>
        <taxon>Eucoccidiorida</taxon>
        <taxon>Eimeriorina</taxon>
        <taxon>Sarcocystidae</taxon>
        <taxon>Cystoisospora</taxon>
    </lineage>
</organism>
<dbReference type="GeneID" id="94423473"/>
<dbReference type="Gene3D" id="3.40.30.10">
    <property type="entry name" value="Glutaredoxin"/>
    <property type="match status" value="1"/>
</dbReference>
<evidence type="ECO:0000313" key="5">
    <source>
        <dbReference type="Proteomes" id="UP000221165"/>
    </source>
</evidence>
<evidence type="ECO:0000256" key="1">
    <source>
        <dbReference type="ARBA" id="ARBA00023284"/>
    </source>
</evidence>
<dbReference type="PROSITE" id="PS51354">
    <property type="entry name" value="GLUTAREDOXIN_2"/>
    <property type="match status" value="1"/>
</dbReference>
<feature type="domain" description="Glutaredoxin" evidence="3">
    <location>
        <begin position="359"/>
        <end position="390"/>
    </location>
</feature>
<dbReference type="PANTHER" id="PTHR10293">
    <property type="entry name" value="GLUTAREDOXIN FAMILY MEMBER"/>
    <property type="match status" value="1"/>
</dbReference>
<dbReference type="GO" id="GO:0005739">
    <property type="term" value="C:mitochondrion"/>
    <property type="evidence" value="ECO:0007669"/>
    <property type="project" value="UniProtKB-ARBA"/>
</dbReference>
<keyword evidence="1" id="KW-0676">Redox-active center</keyword>
<dbReference type="Proteomes" id="UP000221165">
    <property type="component" value="Unassembled WGS sequence"/>
</dbReference>
<keyword evidence="2" id="KW-0732">Signal</keyword>
<dbReference type="SUPFAM" id="SSF52833">
    <property type="entry name" value="Thioredoxin-like"/>
    <property type="match status" value="1"/>
</dbReference>
<keyword evidence="5" id="KW-1185">Reference proteome</keyword>
<feature type="signal peptide" evidence="2">
    <location>
        <begin position="1"/>
        <end position="30"/>
    </location>
</feature>